<dbReference type="GO" id="GO:0004099">
    <property type="term" value="F:chitin deacetylase activity"/>
    <property type="evidence" value="ECO:0007669"/>
    <property type="project" value="TreeGrafter"/>
</dbReference>
<dbReference type="EMBL" id="JAEPRB010000299">
    <property type="protein sequence ID" value="KAG2217420.1"/>
    <property type="molecule type" value="Genomic_DNA"/>
</dbReference>
<dbReference type="InterPro" id="IPR002509">
    <property type="entry name" value="NODB_dom"/>
</dbReference>
<dbReference type="GO" id="GO:0016020">
    <property type="term" value="C:membrane"/>
    <property type="evidence" value="ECO:0007669"/>
    <property type="project" value="TreeGrafter"/>
</dbReference>
<keyword evidence="7" id="KW-1185">Reference proteome</keyword>
<dbReference type="AlphaFoldDB" id="A0A8H7RV83"/>
<evidence type="ECO:0000313" key="7">
    <source>
        <dbReference type="Proteomes" id="UP000646827"/>
    </source>
</evidence>
<dbReference type="PANTHER" id="PTHR10587">
    <property type="entry name" value="GLYCOSYL TRANSFERASE-RELATED"/>
    <property type="match status" value="1"/>
</dbReference>
<accession>A0A8H7RV83</accession>
<protein>
    <recommendedName>
        <fullName evidence="5">NodB homology domain-containing protein</fullName>
    </recommendedName>
</protein>
<comment type="caution">
    <text evidence="6">The sequence shown here is derived from an EMBL/GenBank/DDBJ whole genome shotgun (WGS) entry which is preliminary data.</text>
</comment>
<proteinExistence type="predicted"/>
<dbReference type="PANTHER" id="PTHR10587:SF133">
    <property type="entry name" value="CHITIN DEACETYLASE 1-RELATED"/>
    <property type="match status" value="1"/>
</dbReference>
<gene>
    <name evidence="6" type="ORF">INT45_013751</name>
</gene>
<dbReference type="OrthoDB" id="407355at2759"/>
<reference evidence="6 7" key="1">
    <citation type="submission" date="2020-12" db="EMBL/GenBank/DDBJ databases">
        <title>Metabolic potential, ecology and presence of endohyphal bacteria is reflected in genomic diversity of Mucoromycotina.</title>
        <authorList>
            <person name="Muszewska A."/>
            <person name="Okrasinska A."/>
            <person name="Steczkiewicz K."/>
            <person name="Drgas O."/>
            <person name="Orlowska M."/>
            <person name="Perlinska-Lenart U."/>
            <person name="Aleksandrzak-Piekarczyk T."/>
            <person name="Szatraj K."/>
            <person name="Zielenkiewicz U."/>
            <person name="Pilsyk S."/>
            <person name="Malc E."/>
            <person name="Mieczkowski P."/>
            <person name="Kruszewska J.S."/>
            <person name="Biernat P."/>
            <person name="Pawlowska J."/>
        </authorList>
    </citation>
    <scope>NUCLEOTIDE SEQUENCE [LARGE SCALE GENOMIC DNA]</scope>
    <source>
        <strain evidence="6 7">CBS 142.35</strain>
    </source>
</reference>
<organism evidence="6 7">
    <name type="scientific">Circinella minor</name>
    <dbReference type="NCBI Taxonomy" id="1195481"/>
    <lineage>
        <taxon>Eukaryota</taxon>
        <taxon>Fungi</taxon>
        <taxon>Fungi incertae sedis</taxon>
        <taxon>Mucoromycota</taxon>
        <taxon>Mucoromycotina</taxon>
        <taxon>Mucoromycetes</taxon>
        <taxon>Mucorales</taxon>
        <taxon>Lichtheimiaceae</taxon>
        <taxon>Circinella</taxon>
    </lineage>
</organism>
<dbReference type="Proteomes" id="UP000646827">
    <property type="component" value="Unassembled WGS sequence"/>
</dbReference>
<dbReference type="GO" id="GO:0005975">
    <property type="term" value="P:carbohydrate metabolic process"/>
    <property type="evidence" value="ECO:0007669"/>
    <property type="project" value="InterPro"/>
</dbReference>
<evidence type="ECO:0000256" key="1">
    <source>
        <dbReference type="ARBA" id="ARBA00022723"/>
    </source>
</evidence>
<dbReference type="SUPFAM" id="SSF88713">
    <property type="entry name" value="Glycoside hydrolase/deacetylase"/>
    <property type="match status" value="1"/>
</dbReference>
<feature type="compositionally biased region" description="Polar residues" evidence="3">
    <location>
        <begin position="297"/>
        <end position="306"/>
    </location>
</feature>
<sequence length="350" mass="38177">MLSKLVLAVTLGFAAVNAQSTFQFKETYPVPFEIPQPKQEWLSLISNATISDAPIIQQVDGTLQQPQDVTGDPNCVWTFTECLGPDDLYTCPQKIWGHTFDDGPSEFTPKLLDYLDSVNKKVTFFVVGGQVIQYPETLKRAYDAGHEIAMHTWSHNYMTTLTNEQLVAELKWTELAVKEVTGVSPRFIRPPFGNIDNRVRDICKALGFVPVIWSVDTNDWYLNEQSGSFQPAWINGNVTEWASTNTTTGGISLAHDLYNVTVDAAIEYMPGLIDAFELQTVGQCNKQQAYKEGAGNVNDTSSTQPNGPASSSGSAPESTVSVQNESSATRVLATGMIGFALAGAAAFLTA</sequence>
<dbReference type="GO" id="GO:0046872">
    <property type="term" value="F:metal ion binding"/>
    <property type="evidence" value="ECO:0007669"/>
    <property type="project" value="UniProtKB-KW"/>
</dbReference>
<dbReference type="InterPro" id="IPR011330">
    <property type="entry name" value="Glyco_hydro/deAcase_b/a-brl"/>
</dbReference>
<evidence type="ECO:0000256" key="2">
    <source>
        <dbReference type="ARBA" id="ARBA00022801"/>
    </source>
</evidence>
<evidence type="ECO:0000256" key="3">
    <source>
        <dbReference type="SAM" id="MobiDB-lite"/>
    </source>
</evidence>
<feature type="region of interest" description="Disordered" evidence="3">
    <location>
        <begin position="293"/>
        <end position="323"/>
    </location>
</feature>
<keyword evidence="2" id="KW-0378">Hydrolase</keyword>
<dbReference type="Pfam" id="PF01522">
    <property type="entry name" value="Polysacc_deac_1"/>
    <property type="match status" value="1"/>
</dbReference>
<feature type="chain" id="PRO_5034260965" description="NodB homology domain-containing protein" evidence="4">
    <location>
        <begin position="19"/>
        <end position="350"/>
    </location>
</feature>
<evidence type="ECO:0000256" key="4">
    <source>
        <dbReference type="SAM" id="SignalP"/>
    </source>
</evidence>
<feature type="signal peptide" evidence="4">
    <location>
        <begin position="1"/>
        <end position="18"/>
    </location>
</feature>
<dbReference type="Gene3D" id="3.20.20.370">
    <property type="entry name" value="Glycoside hydrolase/deacetylase"/>
    <property type="match status" value="1"/>
</dbReference>
<name>A0A8H7RV83_9FUNG</name>
<feature type="domain" description="NodB homology" evidence="5">
    <location>
        <begin position="94"/>
        <end position="286"/>
    </location>
</feature>
<dbReference type="InterPro" id="IPR050248">
    <property type="entry name" value="Polysacc_deacetylase_ArnD"/>
</dbReference>
<evidence type="ECO:0000259" key="5">
    <source>
        <dbReference type="PROSITE" id="PS51677"/>
    </source>
</evidence>
<feature type="compositionally biased region" description="Low complexity" evidence="3">
    <location>
        <begin position="307"/>
        <end position="322"/>
    </location>
</feature>
<evidence type="ECO:0000313" key="6">
    <source>
        <dbReference type="EMBL" id="KAG2217420.1"/>
    </source>
</evidence>
<keyword evidence="1" id="KW-0479">Metal-binding</keyword>
<dbReference type="GO" id="GO:0009272">
    <property type="term" value="P:fungal-type cell wall biogenesis"/>
    <property type="evidence" value="ECO:0007669"/>
    <property type="project" value="UniProtKB-ARBA"/>
</dbReference>
<dbReference type="PROSITE" id="PS51677">
    <property type="entry name" value="NODB"/>
    <property type="match status" value="1"/>
</dbReference>
<keyword evidence="4" id="KW-0732">Signal</keyword>